<dbReference type="EMBL" id="JAFCMP010000423">
    <property type="protein sequence ID" value="KAG5180042.1"/>
    <property type="molecule type" value="Genomic_DNA"/>
</dbReference>
<dbReference type="AlphaFoldDB" id="A0A836CC22"/>
<feature type="transmembrane region" description="Helical" evidence="1">
    <location>
        <begin position="351"/>
        <end position="372"/>
    </location>
</feature>
<keyword evidence="3" id="KW-1185">Reference proteome</keyword>
<keyword evidence="1" id="KW-0812">Transmembrane</keyword>
<reference evidence="2" key="1">
    <citation type="submission" date="2021-02" db="EMBL/GenBank/DDBJ databases">
        <title>First Annotated Genome of the Yellow-green Alga Tribonema minus.</title>
        <authorList>
            <person name="Mahan K.M."/>
        </authorList>
    </citation>
    <scope>NUCLEOTIDE SEQUENCE</scope>
    <source>
        <strain evidence="2">UTEX B ZZ1240</strain>
    </source>
</reference>
<protein>
    <submittedName>
        <fullName evidence="2">Uncharacterized protein</fullName>
    </submittedName>
</protein>
<comment type="caution">
    <text evidence="2">The sequence shown here is derived from an EMBL/GenBank/DDBJ whole genome shotgun (WGS) entry which is preliminary data.</text>
</comment>
<proteinExistence type="predicted"/>
<evidence type="ECO:0000256" key="1">
    <source>
        <dbReference type="SAM" id="Phobius"/>
    </source>
</evidence>
<keyword evidence="1" id="KW-1133">Transmembrane helix</keyword>
<evidence type="ECO:0000313" key="3">
    <source>
        <dbReference type="Proteomes" id="UP000664859"/>
    </source>
</evidence>
<feature type="transmembrane region" description="Helical" evidence="1">
    <location>
        <begin position="49"/>
        <end position="75"/>
    </location>
</feature>
<accession>A0A836CC22</accession>
<feature type="transmembrane region" description="Helical" evidence="1">
    <location>
        <begin position="392"/>
        <end position="410"/>
    </location>
</feature>
<organism evidence="2 3">
    <name type="scientific">Tribonema minus</name>
    <dbReference type="NCBI Taxonomy" id="303371"/>
    <lineage>
        <taxon>Eukaryota</taxon>
        <taxon>Sar</taxon>
        <taxon>Stramenopiles</taxon>
        <taxon>Ochrophyta</taxon>
        <taxon>PX clade</taxon>
        <taxon>Xanthophyceae</taxon>
        <taxon>Tribonematales</taxon>
        <taxon>Tribonemataceae</taxon>
        <taxon>Tribonema</taxon>
    </lineage>
</organism>
<sequence>MPGPQQTQQQQSQQPQPPRWECGGCSMCQGAPAAAAAVSSLCGIARAPLAMVGGVLLVVAIAGAALLALCFRVAVAPFSRAYARRLQCEYAAAPLLDAAALILPRAQVHMTGDLEVLRGPSPGYALLNTDDMENGGLLPWWALLVALRHVGIHGMAKVPLPASALGLPLAGWLLSLLEFPALDHGACIRNCMESFAEDSAATGDPYLFIVEHSAARYHAHKLGLSPCLHALRAAHPSVYDITQNLDVTVYDITVALQQKVMMMLNDDHKTQDSGDYHVHMRLSCHGAEEVLQNPHWLEERQAAAARARAHFARHGTLPVDSPRRAGGFQTSAAAVCFTADTRAPHRMEAGALALARLVLVPLVLPPLLLASLPLLLASLPLQGRDRDERTKSNHALLLVAVVVIMWHAMCR</sequence>
<keyword evidence="1" id="KW-0472">Membrane</keyword>
<gene>
    <name evidence="2" type="ORF">JKP88DRAFT_279963</name>
</gene>
<evidence type="ECO:0000313" key="2">
    <source>
        <dbReference type="EMBL" id="KAG5180042.1"/>
    </source>
</evidence>
<dbReference type="Proteomes" id="UP000664859">
    <property type="component" value="Unassembled WGS sequence"/>
</dbReference>
<name>A0A836CC22_9STRA</name>